<name>A0A0K8PZX1_STRAJ</name>
<dbReference type="Gene3D" id="2.40.110.10">
    <property type="entry name" value="Butyryl-CoA Dehydrogenase, subunit A, domain 2"/>
    <property type="match status" value="1"/>
</dbReference>
<dbReference type="PANTHER" id="PTHR43884:SF25">
    <property type="entry name" value="ACYL-COA DEHYDROGENASE YDBM-RELATED"/>
    <property type="match status" value="1"/>
</dbReference>
<dbReference type="Pfam" id="PF02771">
    <property type="entry name" value="Acyl-CoA_dh_N"/>
    <property type="match status" value="1"/>
</dbReference>
<dbReference type="OrthoDB" id="2986495at2"/>
<proteinExistence type="predicted"/>
<dbReference type="GO" id="GO:0003995">
    <property type="term" value="F:acyl-CoA dehydrogenase activity"/>
    <property type="evidence" value="ECO:0007669"/>
    <property type="project" value="TreeGrafter"/>
</dbReference>
<dbReference type="Pfam" id="PF02770">
    <property type="entry name" value="Acyl-CoA_dh_M"/>
    <property type="match status" value="1"/>
</dbReference>
<dbReference type="InterPro" id="IPR037069">
    <property type="entry name" value="AcylCoA_DH/ox_N_sf"/>
</dbReference>
<dbReference type="InterPro" id="IPR009100">
    <property type="entry name" value="AcylCoA_DH/oxidase_NM_dom_sf"/>
</dbReference>
<evidence type="ECO:0000313" key="7">
    <source>
        <dbReference type="Proteomes" id="UP000053859"/>
    </source>
</evidence>
<feature type="domain" description="Acyl-CoA oxidase/dehydrogenase middle" evidence="3">
    <location>
        <begin position="138"/>
        <end position="219"/>
    </location>
</feature>
<organism evidence="6 7">
    <name type="scientific">Streptomyces azureus</name>
    <dbReference type="NCBI Taxonomy" id="146537"/>
    <lineage>
        <taxon>Bacteria</taxon>
        <taxon>Bacillati</taxon>
        <taxon>Actinomycetota</taxon>
        <taxon>Actinomycetes</taxon>
        <taxon>Kitasatosporales</taxon>
        <taxon>Streptomycetaceae</taxon>
        <taxon>Streptomyces</taxon>
    </lineage>
</organism>
<evidence type="ECO:0000259" key="3">
    <source>
        <dbReference type="Pfam" id="PF02770"/>
    </source>
</evidence>
<dbReference type="RefSeq" id="WP_059424800.1">
    <property type="nucleotide sequence ID" value="NZ_DF968533.1"/>
</dbReference>
<feature type="domain" description="Acyl-CoA dehydrogenase C-terminal" evidence="5">
    <location>
        <begin position="250"/>
        <end position="371"/>
    </location>
</feature>
<evidence type="ECO:0000259" key="5">
    <source>
        <dbReference type="Pfam" id="PF08028"/>
    </source>
</evidence>
<dbReference type="PIRSF" id="PIRSF016578">
    <property type="entry name" value="HsaA"/>
    <property type="match status" value="1"/>
</dbReference>
<dbReference type="InterPro" id="IPR013786">
    <property type="entry name" value="AcylCoA_DH/ox_N"/>
</dbReference>
<evidence type="ECO:0000313" key="6">
    <source>
        <dbReference type="EMBL" id="GAP53273.1"/>
    </source>
</evidence>
<keyword evidence="1" id="KW-0285">Flavoprotein</keyword>
<accession>A0A0K8PZX1</accession>
<dbReference type="AlphaFoldDB" id="A0A0K8PZX1"/>
<keyword evidence="7" id="KW-1185">Reference proteome</keyword>
<dbReference type="Pfam" id="PF08028">
    <property type="entry name" value="Acyl-CoA_dh_2"/>
    <property type="match status" value="1"/>
</dbReference>
<dbReference type="InterPro" id="IPR013107">
    <property type="entry name" value="Acyl-CoA_DH_C"/>
</dbReference>
<dbReference type="EMBL" id="DF968533">
    <property type="protein sequence ID" value="GAP53273.1"/>
    <property type="molecule type" value="Genomic_DNA"/>
</dbReference>
<dbReference type="InterPro" id="IPR046373">
    <property type="entry name" value="Acyl-CoA_Oxase/DH_mid-dom_sf"/>
</dbReference>
<evidence type="ECO:0000256" key="1">
    <source>
        <dbReference type="ARBA" id="ARBA00022630"/>
    </source>
</evidence>
<dbReference type="InterPro" id="IPR006091">
    <property type="entry name" value="Acyl-CoA_Oxase/DH_mid-dom"/>
</dbReference>
<dbReference type="InterPro" id="IPR036250">
    <property type="entry name" value="AcylCo_DH-like_C"/>
</dbReference>
<protein>
    <submittedName>
        <fullName evidence="6">Short-chain acyl-CoA dehydrogenase</fullName>
    </submittedName>
</protein>
<evidence type="ECO:0000259" key="4">
    <source>
        <dbReference type="Pfam" id="PF02771"/>
    </source>
</evidence>
<dbReference type="SUPFAM" id="SSF47203">
    <property type="entry name" value="Acyl-CoA dehydrogenase C-terminal domain-like"/>
    <property type="match status" value="1"/>
</dbReference>
<reference evidence="6" key="1">
    <citation type="journal article" date="2015" name="Genome Announc.">
        <title>Draft Genome Sequence of Thiostrepton-Producing Streptomyces azureus ATCC 14921.</title>
        <authorList>
            <person name="Sakihara K."/>
            <person name="Maeda J."/>
            <person name="Tashiro K."/>
            <person name="Fujino Y."/>
            <person name="Kuhara S."/>
            <person name="Ohshima T."/>
            <person name="Ogata S."/>
            <person name="Doi K."/>
        </authorList>
    </citation>
    <scope>NUCLEOTIDE SEQUENCE [LARGE SCALE GENOMIC DNA]</scope>
    <source>
        <strain evidence="6">ATCC14921</strain>
    </source>
</reference>
<dbReference type="SUPFAM" id="SSF56645">
    <property type="entry name" value="Acyl-CoA dehydrogenase NM domain-like"/>
    <property type="match status" value="1"/>
</dbReference>
<dbReference type="Gene3D" id="1.10.540.10">
    <property type="entry name" value="Acyl-CoA dehydrogenase/oxidase, N-terminal domain"/>
    <property type="match status" value="1"/>
</dbReference>
<dbReference type="Proteomes" id="UP000053859">
    <property type="component" value="Unassembled WGS sequence"/>
</dbReference>
<gene>
    <name evidence="6" type="ORF">SAZU_8154</name>
</gene>
<feature type="domain" description="Acyl-CoA dehydrogenase/oxidase N-terminal" evidence="4">
    <location>
        <begin position="16"/>
        <end position="119"/>
    </location>
</feature>
<evidence type="ECO:0000256" key="2">
    <source>
        <dbReference type="ARBA" id="ARBA00023002"/>
    </source>
</evidence>
<sequence length="411" mass="44599">MRPLITQPARGRLVAMAEDLAAAFRERAAEYDRNAEFPHLNINELREAGYLRLTVPRELGGLGGDLGDMAATQERLATGCASTALTVNMHLSMAGQMARVWRTTGDERARRMLADIADGRVILMGATAEPGHALVRSTGAKARKVEGGYLVTGEKTFGTGSAVMTHMTSMAVYREHPDGPQVLVFRIPADSPGVRVVEGTWHTSALRATRSENIELRDVMVPEENVLTSFPVGSLDGSLLQTVWGWAMPTFAAVYLGVAVGAFEQCVQDVLSRGWEERAYVRSSISECEVLIETSRAVIERTTREVMGNALWDSMSIQQGMSRVLLAKTVGTNNAVEIVDRVIRIIGTPALRPGSLYERAHRDVRAGTMHPYSNSDACDLIAATALGAEVAPAHPPRLRKLAEPAADDRNP</sequence>
<dbReference type="PATRIC" id="fig|146537.3.peg.8613"/>
<dbReference type="Gene3D" id="1.20.140.10">
    <property type="entry name" value="Butyryl-CoA Dehydrogenase, subunit A, domain 3"/>
    <property type="match status" value="1"/>
</dbReference>
<dbReference type="PANTHER" id="PTHR43884">
    <property type="entry name" value="ACYL-COA DEHYDROGENASE"/>
    <property type="match status" value="1"/>
</dbReference>
<keyword evidence="2" id="KW-0560">Oxidoreductase</keyword>
<dbReference type="GO" id="GO:0050660">
    <property type="term" value="F:flavin adenine dinucleotide binding"/>
    <property type="evidence" value="ECO:0007669"/>
    <property type="project" value="InterPro"/>
</dbReference>